<gene>
    <name evidence="1" type="ORF">V5799_026189</name>
</gene>
<comment type="caution">
    <text evidence="1">The sequence shown here is derived from an EMBL/GenBank/DDBJ whole genome shotgun (WGS) entry which is preliminary data.</text>
</comment>
<dbReference type="Proteomes" id="UP001321473">
    <property type="component" value="Unassembled WGS sequence"/>
</dbReference>
<organism evidence="1 2">
    <name type="scientific">Amblyomma americanum</name>
    <name type="common">Lone star tick</name>
    <dbReference type="NCBI Taxonomy" id="6943"/>
    <lineage>
        <taxon>Eukaryota</taxon>
        <taxon>Metazoa</taxon>
        <taxon>Ecdysozoa</taxon>
        <taxon>Arthropoda</taxon>
        <taxon>Chelicerata</taxon>
        <taxon>Arachnida</taxon>
        <taxon>Acari</taxon>
        <taxon>Parasitiformes</taxon>
        <taxon>Ixodida</taxon>
        <taxon>Ixodoidea</taxon>
        <taxon>Ixodidae</taxon>
        <taxon>Amblyomminae</taxon>
        <taxon>Amblyomma</taxon>
    </lineage>
</organism>
<dbReference type="AlphaFoldDB" id="A0AAQ4DJA5"/>
<dbReference type="EMBL" id="JARKHS020029989">
    <property type="protein sequence ID" value="KAK8762545.1"/>
    <property type="molecule type" value="Genomic_DNA"/>
</dbReference>
<sequence>MGRCLTPSIQFPGGTRTWQWSGDVELYPATLQFGTLQRKVTPPGSMNFKAVLIAAAIFGFLMSEAMATNAEAAAEARAEPVANERVEEGPQEAGARIDPTILGSMVGGGVTPSGAMNFKAVLIAVAIFGFLVSEAMVTNAETAAEARAKPVANEPVEKGPQEAGARIDPTILGSMVGGGVR</sequence>
<keyword evidence="2" id="KW-1185">Reference proteome</keyword>
<name>A0AAQ4DJA5_AMBAM</name>
<proteinExistence type="predicted"/>
<evidence type="ECO:0000313" key="1">
    <source>
        <dbReference type="EMBL" id="KAK8762545.1"/>
    </source>
</evidence>
<reference evidence="1 2" key="1">
    <citation type="journal article" date="2023" name="Arcadia Sci">
        <title>De novo assembly of a long-read Amblyomma americanum tick genome.</title>
        <authorList>
            <person name="Chou S."/>
            <person name="Poskanzer K.E."/>
            <person name="Rollins M."/>
            <person name="Thuy-Boun P.S."/>
        </authorList>
    </citation>
    <scope>NUCLEOTIDE SEQUENCE [LARGE SCALE GENOMIC DNA]</scope>
    <source>
        <strain evidence="1">F_SG_1</strain>
        <tissue evidence="1">Salivary glands</tissue>
    </source>
</reference>
<evidence type="ECO:0000313" key="2">
    <source>
        <dbReference type="Proteomes" id="UP001321473"/>
    </source>
</evidence>
<protein>
    <submittedName>
        <fullName evidence="1">Uncharacterized protein</fullName>
    </submittedName>
</protein>
<accession>A0AAQ4DJA5</accession>